<protein>
    <submittedName>
        <fullName evidence="1">Uncharacterized protein</fullName>
    </submittedName>
</protein>
<dbReference type="Proteomes" id="UP000029734">
    <property type="component" value="Unassembled WGS sequence"/>
</dbReference>
<dbReference type="STRING" id="268407.PWYN_19060"/>
<dbReference type="RefSeq" id="WP_036655036.1">
    <property type="nucleotide sequence ID" value="NZ_JQCR01000003.1"/>
</dbReference>
<reference evidence="1 2" key="2">
    <citation type="submission" date="2014-10" db="EMBL/GenBank/DDBJ databases">
        <title>Comparative genomics of the Paenibacillus odorifer group.</title>
        <authorList>
            <person name="Tsai Y.-C."/>
            <person name="Martin N."/>
            <person name="Korlach J."/>
            <person name="Wiedmann M."/>
        </authorList>
    </citation>
    <scope>NUCLEOTIDE SEQUENCE [LARGE SCALE GENOMIC DNA]</scope>
    <source>
        <strain evidence="1 2">DSM 18334</strain>
    </source>
</reference>
<keyword evidence="2" id="KW-1185">Reference proteome</keyword>
<comment type="caution">
    <text evidence="1">The sequence shown here is derived from an EMBL/GenBank/DDBJ whole genome shotgun (WGS) entry which is preliminary data.</text>
</comment>
<name>A0A098M422_9BACL</name>
<dbReference type="eggNOG" id="ENOG50331TV">
    <property type="taxonomic scope" value="Bacteria"/>
</dbReference>
<dbReference type="OrthoDB" id="2941641at2"/>
<organism evidence="1 2">
    <name type="scientific">Paenibacillus wynnii</name>
    <dbReference type="NCBI Taxonomy" id="268407"/>
    <lineage>
        <taxon>Bacteria</taxon>
        <taxon>Bacillati</taxon>
        <taxon>Bacillota</taxon>
        <taxon>Bacilli</taxon>
        <taxon>Bacillales</taxon>
        <taxon>Paenibacillaceae</taxon>
        <taxon>Paenibacillus</taxon>
    </lineage>
</organism>
<gene>
    <name evidence="1" type="ORF">PWYN_19060</name>
</gene>
<evidence type="ECO:0000313" key="1">
    <source>
        <dbReference type="EMBL" id="KGE16796.1"/>
    </source>
</evidence>
<proteinExistence type="predicted"/>
<reference evidence="1 2" key="1">
    <citation type="submission" date="2014-08" db="EMBL/GenBank/DDBJ databases">
        <authorList>
            <person name="den Bakker H.C."/>
        </authorList>
    </citation>
    <scope>NUCLEOTIDE SEQUENCE [LARGE SCALE GENOMIC DNA]</scope>
    <source>
        <strain evidence="1 2">DSM 18334</strain>
    </source>
</reference>
<dbReference type="AlphaFoldDB" id="A0A098M422"/>
<dbReference type="EMBL" id="JQCR01000003">
    <property type="protein sequence ID" value="KGE16796.1"/>
    <property type="molecule type" value="Genomic_DNA"/>
</dbReference>
<accession>A0A098M422</accession>
<evidence type="ECO:0000313" key="2">
    <source>
        <dbReference type="Proteomes" id="UP000029734"/>
    </source>
</evidence>
<sequence length="92" mass="11318">MELTYQINKEFIELTETEMETDVEFEIRVLAEAKWAGMKKIQKFFEEDRVYTDVLFYAYENHRFRVIVRKDYYVDFILALMKHRFIESAAWS</sequence>